<protein>
    <submittedName>
        <fullName evidence="2">Uncharacterized protein</fullName>
    </submittedName>
</protein>
<reference evidence="2 3" key="1">
    <citation type="submission" date="2015-12" db="EMBL/GenBank/DDBJ databases">
        <title>Haloprofundus marisrubri gen. nov., sp. nov., an extremely halophilic archaeon isolated from the Discovery deep brine-seawater interface in the Red Sea.</title>
        <authorList>
            <person name="Zhang G."/>
            <person name="Stingl U."/>
            <person name="Rashid M."/>
        </authorList>
    </citation>
    <scope>NUCLEOTIDE SEQUENCE [LARGE SCALE GENOMIC DNA]</scope>
    <source>
        <strain evidence="2 3">SB9</strain>
    </source>
</reference>
<proteinExistence type="predicted"/>
<evidence type="ECO:0000313" key="3">
    <source>
        <dbReference type="Proteomes" id="UP000054387"/>
    </source>
</evidence>
<organism evidence="2 3">
    <name type="scientific">Haloprofundus marisrubri</name>
    <dbReference type="NCBI Taxonomy" id="1514971"/>
    <lineage>
        <taxon>Archaea</taxon>
        <taxon>Methanobacteriati</taxon>
        <taxon>Methanobacteriota</taxon>
        <taxon>Stenosarchaea group</taxon>
        <taxon>Halobacteria</taxon>
        <taxon>Halobacteriales</taxon>
        <taxon>Haloferacaceae</taxon>
        <taxon>Haloprofundus</taxon>
    </lineage>
</organism>
<keyword evidence="1" id="KW-0812">Transmembrane</keyword>
<keyword evidence="3" id="KW-1185">Reference proteome</keyword>
<feature type="transmembrane region" description="Helical" evidence="1">
    <location>
        <begin position="77"/>
        <end position="95"/>
    </location>
</feature>
<gene>
    <name evidence="2" type="ORF">AUR64_14520</name>
</gene>
<dbReference type="STRING" id="1514971.AUR64_14520"/>
<feature type="transmembrane region" description="Helical" evidence="1">
    <location>
        <begin position="37"/>
        <end position="57"/>
    </location>
</feature>
<name>A0A0W1R813_9EURY</name>
<feature type="transmembrane region" description="Helical" evidence="1">
    <location>
        <begin position="148"/>
        <end position="175"/>
    </location>
</feature>
<feature type="transmembrane region" description="Helical" evidence="1">
    <location>
        <begin position="115"/>
        <end position="142"/>
    </location>
</feature>
<dbReference type="OrthoDB" id="378594at2157"/>
<keyword evidence="1" id="KW-0472">Membrane</keyword>
<evidence type="ECO:0000313" key="2">
    <source>
        <dbReference type="EMBL" id="KTG09013.1"/>
    </source>
</evidence>
<dbReference type="RefSeq" id="WP_058582166.1">
    <property type="nucleotide sequence ID" value="NZ_LOPU01000029.1"/>
</dbReference>
<comment type="caution">
    <text evidence="2">The sequence shown here is derived from an EMBL/GenBank/DDBJ whole genome shotgun (WGS) entry which is preliminary data.</text>
</comment>
<dbReference type="AlphaFoldDB" id="A0A0W1R813"/>
<keyword evidence="1" id="KW-1133">Transmembrane helix</keyword>
<feature type="transmembrane region" description="Helical" evidence="1">
    <location>
        <begin position="196"/>
        <end position="220"/>
    </location>
</feature>
<sequence length="228" mass="24158">MIELVLTALGLGVAGLDPTKALLAAGALSGGARKQDVTLYGVVSIVGTIVSGTILSLVLGPRIAELDWTLFVPTDPVIATLEVGLGLGFLIWGLVRIRNSVAHTSSSRVSHGTSLPALVGFGLFFALTAFVDPAFASLIVVASRETSLWSVVAAHSVWILISQAPLIVIIGAILCGKHETVVAEFQCRWRQIRPTVRRLVTIALFVAATILLSDAGWWFFTGKFLVLS</sequence>
<dbReference type="EMBL" id="LOPU01000029">
    <property type="protein sequence ID" value="KTG09013.1"/>
    <property type="molecule type" value="Genomic_DNA"/>
</dbReference>
<accession>A0A0W1R813</accession>
<evidence type="ECO:0000256" key="1">
    <source>
        <dbReference type="SAM" id="Phobius"/>
    </source>
</evidence>
<dbReference type="Proteomes" id="UP000054387">
    <property type="component" value="Unassembled WGS sequence"/>
</dbReference>